<dbReference type="Proteomes" id="UP000178735">
    <property type="component" value="Unassembled WGS sequence"/>
</dbReference>
<keyword evidence="7 11" id="KW-1133">Transmembrane helix</keyword>
<evidence type="ECO:0000256" key="12">
    <source>
        <dbReference type="RuleBase" id="RU000483"/>
    </source>
</evidence>
<keyword evidence="3 11" id="KW-0813">Transport</keyword>
<organism evidence="14 15">
    <name type="scientific">Candidatus Wallbacteria bacterium GWC2_49_35</name>
    <dbReference type="NCBI Taxonomy" id="1817813"/>
    <lineage>
        <taxon>Bacteria</taxon>
        <taxon>Candidatus Walliibacteriota</taxon>
    </lineage>
</organism>
<evidence type="ECO:0000313" key="15">
    <source>
        <dbReference type="Proteomes" id="UP000178735"/>
    </source>
</evidence>
<keyword evidence="5 11" id="KW-0812">Transmembrane</keyword>
<dbReference type="AlphaFoldDB" id="A0A1F7WTQ7"/>
<dbReference type="SUPFAM" id="SSF81336">
    <property type="entry name" value="F1F0 ATP synthase subunit A"/>
    <property type="match status" value="1"/>
</dbReference>
<feature type="transmembrane region" description="Helical" evidence="11">
    <location>
        <begin position="113"/>
        <end position="131"/>
    </location>
</feature>
<dbReference type="GO" id="GO:0042777">
    <property type="term" value="P:proton motive force-driven plasma membrane ATP synthesis"/>
    <property type="evidence" value="ECO:0007669"/>
    <property type="project" value="TreeGrafter"/>
</dbReference>
<evidence type="ECO:0000256" key="10">
    <source>
        <dbReference type="ARBA" id="ARBA00023310"/>
    </source>
</evidence>
<feature type="region of interest" description="Disordered" evidence="13">
    <location>
        <begin position="233"/>
        <end position="252"/>
    </location>
</feature>
<dbReference type="PANTHER" id="PTHR42823">
    <property type="entry name" value="ATP SYNTHASE SUBUNIT A, CHLOROPLASTIC"/>
    <property type="match status" value="1"/>
</dbReference>
<reference evidence="14 15" key="1">
    <citation type="journal article" date="2016" name="Nat. Commun.">
        <title>Thousands of microbial genomes shed light on interconnected biogeochemical processes in an aquifer system.</title>
        <authorList>
            <person name="Anantharaman K."/>
            <person name="Brown C.T."/>
            <person name="Hug L.A."/>
            <person name="Sharon I."/>
            <person name="Castelle C.J."/>
            <person name="Probst A.J."/>
            <person name="Thomas B.C."/>
            <person name="Singh A."/>
            <person name="Wilkins M.J."/>
            <person name="Karaoz U."/>
            <person name="Brodie E.L."/>
            <person name="Williams K.H."/>
            <person name="Hubbard S.S."/>
            <person name="Banfield J.F."/>
        </authorList>
    </citation>
    <scope>NUCLEOTIDE SEQUENCE [LARGE SCALE GENOMIC DNA]</scope>
</reference>
<feature type="transmembrane region" description="Helical" evidence="11">
    <location>
        <begin position="83"/>
        <end position="101"/>
    </location>
</feature>
<dbReference type="STRING" id="1817813.A2008_12560"/>
<dbReference type="Gene3D" id="1.20.120.220">
    <property type="entry name" value="ATP synthase, F0 complex, subunit A"/>
    <property type="match status" value="1"/>
</dbReference>
<gene>
    <name evidence="11" type="primary">atpB</name>
    <name evidence="14" type="ORF">A2008_12560</name>
</gene>
<keyword evidence="6 11" id="KW-0375">Hydrogen ion transport</keyword>
<keyword evidence="9 11" id="KW-0472">Membrane</keyword>
<dbReference type="NCBIfam" id="TIGR01131">
    <property type="entry name" value="ATP_synt_6_or_A"/>
    <property type="match status" value="1"/>
</dbReference>
<dbReference type="EMBL" id="MGFH01000084">
    <property type="protein sequence ID" value="OGM06027.1"/>
    <property type="molecule type" value="Genomic_DNA"/>
</dbReference>
<evidence type="ECO:0000256" key="6">
    <source>
        <dbReference type="ARBA" id="ARBA00022781"/>
    </source>
</evidence>
<evidence type="ECO:0000256" key="2">
    <source>
        <dbReference type="ARBA" id="ARBA00006810"/>
    </source>
</evidence>
<dbReference type="GO" id="GO:0005886">
    <property type="term" value="C:plasma membrane"/>
    <property type="evidence" value="ECO:0007669"/>
    <property type="project" value="UniProtKB-SubCell"/>
</dbReference>
<dbReference type="HAMAP" id="MF_01393">
    <property type="entry name" value="ATP_synth_a_bact"/>
    <property type="match status" value="1"/>
</dbReference>
<dbReference type="PANTHER" id="PTHR42823:SF3">
    <property type="entry name" value="ATP SYNTHASE SUBUNIT A, CHLOROPLASTIC"/>
    <property type="match status" value="1"/>
</dbReference>
<evidence type="ECO:0000256" key="1">
    <source>
        <dbReference type="ARBA" id="ARBA00004141"/>
    </source>
</evidence>
<keyword evidence="10 11" id="KW-0066">ATP synthesis</keyword>
<dbReference type="InterPro" id="IPR035908">
    <property type="entry name" value="F0_ATP_A_sf"/>
</dbReference>
<evidence type="ECO:0000256" key="11">
    <source>
        <dbReference type="HAMAP-Rule" id="MF_01393"/>
    </source>
</evidence>
<keyword evidence="11" id="KW-1003">Cell membrane</keyword>
<dbReference type="GO" id="GO:0045259">
    <property type="term" value="C:proton-transporting ATP synthase complex"/>
    <property type="evidence" value="ECO:0007669"/>
    <property type="project" value="UniProtKB-KW"/>
</dbReference>
<evidence type="ECO:0000256" key="4">
    <source>
        <dbReference type="ARBA" id="ARBA00022547"/>
    </source>
</evidence>
<comment type="caution">
    <text evidence="14">The sequence shown here is derived from an EMBL/GenBank/DDBJ whole genome shotgun (WGS) entry which is preliminary data.</text>
</comment>
<evidence type="ECO:0000256" key="13">
    <source>
        <dbReference type="SAM" id="MobiDB-lite"/>
    </source>
</evidence>
<name>A0A1F7WTQ7_9BACT</name>
<feature type="transmembrane region" description="Helical" evidence="11">
    <location>
        <begin position="25"/>
        <end position="45"/>
    </location>
</feature>
<dbReference type="CDD" id="cd00310">
    <property type="entry name" value="ATP-synt_Fo_a_6"/>
    <property type="match status" value="1"/>
</dbReference>
<dbReference type="Pfam" id="PF00119">
    <property type="entry name" value="ATP-synt_A"/>
    <property type="match status" value="1"/>
</dbReference>
<keyword evidence="4 11" id="KW-0138">CF(0)</keyword>
<comment type="function">
    <text evidence="11 12">Key component of the proton channel; it plays a direct role in the translocation of protons across the membrane.</text>
</comment>
<evidence type="ECO:0000256" key="7">
    <source>
        <dbReference type="ARBA" id="ARBA00022989"/>
    </source>
</evidence>
<evidence type="ECO:0000256" key="5">
    <source>
        <dbReference type="ARBA" id="ARBA00022692"/>
    </source>
</evidence>
<keyword evidence="8 11" id="KW-0406">Ion transport</keyword>
<feature type="transmembrane region" description="Helical" evidence="11">
    <location>
        <begin position="143"/>
        <end position="161"/>
    </location>
</feature>
<feature type="transmembrane region" description="Helical" evidence="11">
    <location>
        <begin position="204"/>
        <end position="226"/>
    </location>
</feature>
<comment type="similarity">
    <text evidence="2 11 12">Belongs to the ATPase A chain family.</text>
</comment>
<dbReference type="GO" id="GO:0046933">
    <property type="term" value="F:proton-transporting ATP synthase activity, rotational mechanism"/>
    <property type="evidence" value="ECO:0007669"/>
    <property type="project" value="UniProtKB-UniRule"/>
</dbReference>
<sequence length="252" mass="28083">MIDPAIIFNRHWISSTFHSVGGHHFIVVIMSLIIIAALAAFLAYCSRDLKVRRISAGQNFLELIYESLDGYVVSMMGPAGRKFLVLIGSLFIYILLSNYLGLVPGMEAPTANLNTTLALALVTFFSIHYYGLKTQGLKYLKHFAGDVWWLAPLMIPIHVIGELARPLSLSIRLFGNIRGEDIAICILFFLGVKAYFPFFHTPMLFLACFSCLIQALVFTMLSMAYISGALPHEEHDEEGGRGDDDKHKGAHK</sequence>
<evidence type="ECO:0000313" key="14">
    <source>
        <dbReference type="EMBL" id="OGM06027.1"/>
    </source>
</evidence>
<evidence type="ECO:0000256" key="3">
    <source>
        <dbReference type="ARBA" id="ARBA00022448"/>
    </source>
</evidence>
<evidence type="ECO:0000256" key="8">
    <source>
        <dbReference type="ARBA" id="ARBA00023065"/>
    </source>
</evidence>
<evidence type="ECO:0000256" key="9">
    <source>
        <dbReference type="ARBA" id="ARBA00023136"/>
    </source>
</evidence>
<protein>
    <recommendedName>
        <fullName evidence="11 12">ATP synthase subunit a</fullName>
    </recommendedName>
    <alternativeName>
        <fullName evidence="11">ATP synthase F0 sector subunit a</fullName>
    </alternativeName>
    <alternativeName>
        <fullName evidence="11">F-ATPase subunit 6</fullName>
    </alternativeName>
</protein>
<comment type="subcellular location">
    <subcellularLocation>
        <location evidence="11 12">Cell membrane</location>
        <topology evidence="11 12">Multi-pass membrane protein</topology>
    </subcellularLocation>
    <subcellularLocation>
        <location evidence="1">Membrane</location>
        <topology evidence="1">Multi-pass membrane protein</topology>
    </subcellularLocation>
</comment>
<dbReference type="InterPro" id="IPR045082">
    <property type="entry name" value="ATP_syn_F0_a_bact/chloroplast"/>
</dbReference>
<accession>A0A1F7WTQ7</accession>
<proteinExistence type="inferred from homology"/>
<dbReference type="PROSITE" id="PS00449">
    <property type="entry name" value="ATPASE_A"/>
    <property type="match status" value="1"/>
</dbReference>
<dbReference type="InterPro" id="IPR023011">
    <property type="entry name" value="ATP_synth_F0_asu_AS"/>
</dbReference>
<dbReference type="InterPro" id="IPR000568">
    <property type="entry name" value="ATP_synth_F0_asu"/>
</dbReference>
<dbReference type="PRINTS" id="PR00123">
    <property type="entry name" value="ATPASEA"/>
</dbReference>